<organism evidence="1 2">
    <name type="scientific">Artomyces pyxidatus</name>
    <dbReference type="NCBI Taxonomy" id="48021"/>
    <lineage>
        <taxon>Eukaryota</taxon>
        <taxon>Fungi</taxon>
        <taxon>Dikarya</taxon>
        <taxon>Basidiomycota</taxon>
        <taxon>Agaricomycotina</taxon>
        <taxon>Agaricomycetes</taxon>
        <taxon>Russulales</taxon>
        <taxon>Auriscalpiaceae</taxon>
        <taxon>Artomyces</taxon>
    </lineage>
</organism>
<sequence length="254" mass="28085">MDKLITQSLDLAAVHFPPSVTVYLQPRDIIGEGIHFHGSPLSATAHVAPPREIQPADRFEVVRLLSVQTGSPSPVHTYLVRELLPPETIVESSSQAVSGPVRPTYGGEFAVKFLVKADLVRTATRRRDSTLSGIHVHRTLPTHRNIATLYRTYENETVLVLVMEHVSGANNTSQLFPVRSRDCVTSAHAHIVASAFSQMCDAVATCHEAGAFFQDILLHDFTFSFFYTVVRLRVGCGRGCRRCQAQGIRVVQNR</sequence>
<evidence type="ECO:0000313" key="2">
    <source>
        <dbReference type="Proteomes" id="UP000814140"/>
    </source>
</evidence>
<keyword evidence="2" id="KW-1185">Reference proteome</keyword>
<comment type="caution">
    <text evidence="1">The sequence shown here is derived from an EMBL/GenBank/DDBJ whole genome shotgun (WGS) entry which is preliminary data.</text>
</comment>
<dbReference type="Proteomes" id="UP000814140">
    <property type="component" value="Unassembled WGS sequence"/>
</dbReference>
<proteinExistence type="predicted"/>
<protein>
    <submittedName>
        <fullName evidence="1">Uncharacterized protein</fullName>
    </submittedName>
</protein>
<accession>A0ACB8SK86</accession>
<dbReference type="EMBL" id="MU277260">
    <property type="protein sequence ID" value="KAI0056673.1"/>
    <property type="molecule type" value="Genomic_DNA"/>
</dbReference>
<reference evidence="1" key="1">
    <citation type="submission" date="2021-03" db="EMBL/GenBank/DDBJ databases">
        <authorList>
            <consortium name="DOE Joint Genome Institute"/>
            <person name="Ahrendt S."/>
            <person name="Looney B.P."/>
            <person name="Miyauchi S."/>
            <person name="Morin E."/>
            <person name="Drula E."/>
            <person name="Courty P.E."/>
            <person name="Chicoki N."/>
            <person name="Fauchery L."/>
            <person name="Kohler A."/>
            <person name="Kuo A."/>
            <person name="Labutti K."/>
            <person name="Pangilinan J."/>
            <person name="Lipzen A."/>
            <person name="Riley R."/>
            <person name="Andreopoulos W."/>
            <person name="He G."/>
            <person name="Johnson J."/>
            <person name="Barry K.W."/>
            <person name="Grigoriev I.V."/>
            <person name="Nagy L."/>
            <person name="Hibbett D."/>
            <person name="Henrissat B."/>
            <person name="Matheny P.B."/>
            <person name="Labbe J."/>
            <person name="Martin F."/>
        </authorList>
    </citation>
    <scope>NUCLEOTIDE SEQUENCE</scope>
    <source>
        <strain evidence="1">HHB10654</strain>
    </source>
</reference>
<evidence type="ECO:0000313" key="1">
    <source>
        <dbReference type="EMBL" id="KAI0056673.1"/>
    </source>
</evidence>
<reference evidence="1" key="2">
    <citation type="journal article" date="2022" name="New Phytol.">
        <title>Evolutionary transition to the ectomycorrhizal habit in the genomes of a hyperdiverse lineage of mushroom-forming fungi.</title>
        <authorList>
            <person name="Looney B."/>
            <person name="Miyauchi S."/>
            <person name="Morin E."/>
            <person name="Drula E."/>
            <person name="Courty P.E."/>
            <person name="Kohler A."/>
            <person name="Kuo A."/>
            <person name="LaButti K."/>
            <person name="Pangilinan J."/>
            <person name="Lipzen A."/>
            <person name="Riley R."/>
            <person name="Andreopoulos W."/>
            <person name="He G."/>
            <person name="Johnson J."/>
            <person name="Nolan M."/>
            <person name="Tritt A."/>
            <person name="Barry K.W."/>
            <person name="Grigoriev I.V."/>
            <person name="Nagy L.G."/>
            <person name="Hibbett D."/>
            <person name="Henrissat B."/>
            <person name="Matheny P.B."/>
            <person name="Labbe J."/>
            <person name="Martin F.M."/>
        </authorList>
    </citation>
    <scope>NUCLEOTIDE SEQUENCE</scope>
    <source>
        <strain evidence="1">HHB10654</strain>
    </source>
</reference>
<name>A0ACB8SK86_9AGAM</name>
<gene>
    <name evidence="1" type="ORF">BV25DRAFT_1552424</name>
</gene>